<evidence type="ECO:0000256" key="1">
    <source>
        <dbReference type="SAM" id="Phobius"/>
    </source>
</evidence>
<dbReference type="EMBL" id="CAEZXL010000087">
    <property type="protein sequence ID" value="CAB4687564.1"/>
    <property type="molecule type" value="Genomic_DNA"/>
</dbReference>
<gene>
    <name evidence="2" type="ORF">UFOPK2373_00602</name>
</gene>
<feature type="transmembrane region" description="Helical" evidence="1">
    <location>
        <begin position="64"/>
        <end position="84"/>
    </location>
</feature>
<feature type="transmembrane region" description="Helical" evidence="1">
    <location>
        <begin position="135"/>
        <end position="156"/>
    </location>
</feature>
<dbReference type="AlphaFoldDB" id="A0A6J6NRX6"/>
<sequence length="321" mass="34261">MISIKRWVAALIPLVYAFYLPVQSLLIPGIENRTFEIIALIIYLAAVVPTLVLYRGLNLPLGQAAFNLVAAVVLPALVIFQRDAIDDKDVGGWVVMGTAVILTASAVRQRRVFAVLGVAALVIEFVYVYGPIALFTAGLVGALVFVLAGLGVSTGIKNANTESDKYREREAKSLASIASLEATKSERTSRLQQVLGSSVPFLSLIAESKTPLSAEMKQSARLLELALRDEIRGRGLLTSAMRSEISRLRNLGVEVALLDEGGTEGLAQEELDALLAQAIEALQAISSGRVTVRSPKGEAFKVTVVATLPGVAQPLLSLRLS</sequence>
<feature type="transmembrane region" description="Helical" evidence="1">
    <location>
        <begin position="90"/>
        <end position="107"/>
    </location>
</feature>
<reference evidence="2" key="1">
    <citation type="submission" date="2020-05" db="EMBL/GenBank/DDBJ databases">
        <authorList>
            <person name="Chiriac C."/>
            <person name="Salcher M."/>
            <person name="Ghai R."/>
            <person name="Kavagutti S V."/>
        </authorList>
    </citation>
    <scope>NUCLEOTIDE SEQUENCE</scope>
</reference>
<accession>A0A6J6NRX6</accession>
<keyword evidence="1" id="KW-0472">Membrane</keyword>
<feature type="transmembrane region" description="Helical" evidence="1">
    <location>
        <begin position="112"/>
        <end position="129"/>
    </location>
</feature>
<keyword evidence="1" id="KW-0812">Transmembrane</keyword>
<feature type="transmembrane region" description="Helical" evidence="1">
    <location>
        <begin position="7"/>
        <end position="25"/>
    </location>
</feature>
<name>A0A6J6NRX6_9ZZZZ</name>
<evidence type="ECO:0000313" key="2">
    <source>
        <dbReference type="EMBL" id="CAB4687564.1"/>
    </source>
</evidence>
<organism evidence="2">
    <name type="scientific">freshwater metagenome</name>
    <dbReference type="NCBI Taxonomy" id="449393"/>
    <lineage>
        <taxon>unclassified sequences</taxon>
        <taxon>metagenomes</taxon>
        <taxon>ecological metagenomes</taxon>
    </lineage>
</organism>
<keyword evidence="1" id="KW-1133">Transmembrane helix</keyword>
<proteinExistence type="predicted"/>
<feature type="transmembrane region" description="Helical" evidence="1">
    <location>
        <begin position="37"/>
        <end position="57"/>
    </location>
</feature>
<protein>
    <submittedName>
        <fullName evidence="2">Unannotated protein</fullName>
    </submittedName>
</protein>